<evidence type="ECO:0000313" key="2">
    <source>
        <dbReference type="EMBL" id="MBE9211175.1"/>
    </source>
</evidence>
<dbReference type="PANTHER" id="PTHR36729">
    <property type="entry name" value="EXPRESSED PROTEIN"/>
    <property type="match status" value="1"/>
</dbReference>
<comment type="caution">
    <text evidence="2">The sequence shown here is derived from an EMBL/GenBank/DDBJ whole genome shotgun (WGS) entry which is preliminary data.</text>
</comment>
<evidence type="ECO:0000313" key="3">
    <source>
        <dbReference type="Proteomes" id="UP000620559"/>
    </source>
</evidence>
<dbReference type="Pfam" id="PF24869">
    <property type="entry name" value="DUF7734"/>
    <property type="match status" value="1"/>
</dbReference>
<dbReference type="InterPro" id="IPR056636">
    <property type="entry name" value="DUF7734"/>
</dbReference>
<gene>
    <name evidence="2" type="ORF">IQ247_00325</name>
</gene>
<protein>
    <recommendedName>
        <fullName evidence="1">DUF7734 domain-containing protein</fullName>
    </recommendedName>
</protein>
<dbReference type="Proteomes" id="UP000620559">
    <property type="component" value="Unassembled WGS sequence"/>
</dbReference>
<keyword evidence="3" id="KW-1185">Reference proteome</keyword>
<accession>A0A8J7F1L4</accession>
<dbReference type="AlphaFoldDB" id="A0A8J7F1L4"/>
<dbReference type="EMBL" id="JADEWL010000001">
    <property type="protein sequence ID" value="MBE9211175.1"/>
    <property type="molecule type" value="Genomic_DNA"/>
</dbReference>
<sequence>MNNPINKRLEQYTTKRPQEVLLVTVEINGERDEVAIFKGFSSSLMRPTAFDPDVPVIPQQANIISIDRLKSPYNPDSPQYIEQGLSIEKMQSLLAQVNV</sequence>
<dbReference type="PANTHER" id="PTHR36729:SF2">
    <property type="entry name" value="EXPRESSED PROTEIN"/>
    <property type="match status" value="1"/>
</dbReference>
<name>A0A8J7F1L4_9CYAN</name>
<evidence type="ECO:0000259" key="1">
    <source>
        <dbReference type="Pfam" id="PF24869"/>
    </source>
</evidence>
<reference evidence="2" key="1">
    <citation type="submission" date="2020-10" db="EMBL/GenBank/DDBJ databases">
        <authorList>
            <person name="Castelo-Branco R."/>
            <person name="Eusebio N."/>
            <person name="Adriana R."/>
            <person name="Vieira A."/>
            <person name="Brugerolle De Fraissinette N."/>
            <person name="Rezende De Castro R."/>
            <person name="Schneider M.P."/>
            <person name="Vasconcelos V."/>
            <person name="Leao P.N."/>
        </authorList>
    </citation>
    <scope>NUCLEOTIDE SEQUENCE</scope>
    <source>
        <strain evidence="2">LEGE 06105</strain>
    </source>
</reference>
<organism evidence="2 3">
    <name type="scientific">Plectonema cf. radiosum LEGE 06105</name>
    <dbReference type="NCBI Taxonomy" id="945769"/>
    <lineage>
        <taxon>Bacteria</taxon>
        <taxon>Bacillati</taxon>
        <taxon>Cyanobacteriota</taxon>
        <taxon>Cyanophyceae</taxon>
        <taxon>Oscillatoriophycideae</taxon>
        <taxon>Oscillatoriales</taxon>
        <taxon>Microcoleaceae</taxon>
        <taxon>Plectonema</taxon>
    </lineage>
</organism>
<proteinExistence type="predicted"/>
<dbReference type="RefSeq" id="WP_193915593.1">
    <property type="nucleotide sequence ID" value="NZ_JADEWL010000001.1"/>
</dbReference>
<feature type="domain" description="DUF7734" evidence="1">
    <location>
        <begin position="7"/>
        <end position="94"/>
    </location>
</feature>